<dbReference type="Proteomes" id="UP000075391">
    <property type="component" value="Unassembled WGS sequence"/>
</dbReference>
<protein>
    <recommendedName>
        <fullName evidence="2">YCII-related domain-containing protein</fullName>
    </recommendedName>
</protein>
<accession>A0A150WWH9</accession>
<evidence type="ECO:0000313" key="4">
    <source>
        <dbReference type="Proteomes" id="UP000075391"/>
    </source>
</evidence>
<evidence type="ECO:0000259" key="2">
    <source>
        <dbReference type="Pfam" id="PF03795"/>
    </source>
</evidence>
<dbReference type="EMBL" id="LUKF01000001">
    <property type="protein sequence ID" value="KYG70652.1"/>
    <property type="molecule type" value="Genomic_DNA"/>
</dbReference>
<evidence type="ECO:0000313" key="3">
    <source>
        <dbReference type="EMBL" id="KYG70652.1"/>
    </source>
</evidence>
<name>A0A150WWH9_BDEBC</name>
<comment type="similarity">
    <text evidence="1">Belongs to the YciI family.</text>
</comment>
<sequence>MKFVLLIYQGSAPLPGSEKWNALSKEEQKAIYTDYAEFNKTPGLVSGLPLGLPTAAKTVKIRNGQIETKSGTYMPEGAGGYCILEANSMEEAIAVASRIPAARLGGAIEVRPAEQYW</sequence>
<dbReference type="Pfam" id="PF03795">
    <property type="entry name" value="YCII"/>
    <property type="match status" value="1"/>
</dbReference>
<reference evidence="3 4" key="1">
    <citation type="submission" date="2016-03" db="EMBL/GenBank/DDBJ databases">
        <authorList>
            <person name="Ploux O."/>
        </authorList>
    </citation>
    <scope>NUCLEOTIDE SEQUENCE [LARGE SCALE GENOMIC DNA]</scope>
    <source>
        <strain evidence="3 4">BER2</strain>
    </source>
</reference>
<dbReference type="Gene3D" id="3.30.70.1060">
    <property type="entry name" value="Dimeric alpha+beta barrel"/>
    <property type="match status" value="1"/>
</dbReference>
<dbReference type="InterPro" id="IPR005545">
    <property type="entry name" value="YCII"/>
</dbReference>
<organism evidence="3 4">
    <name type="scientific">Bdellovibrio bacteriovorus</name>
    <dbReference type="NCBI Taxonomy" id="959"/>
    <lineage>
        <taxon>Bacteria</taxon>
        <taxon>Pseudomonadati</taxon>
        <taxon>Bdellovibrionota</taxon>
        <taxon>Bdellovibrionia</taxon>
        <taxon>Bdellovibrionales</taxon>
        <taxon>Pseudobdellovibrionaceae</taxon>
        <taxon>Bdellovibrio</taxon>
    </lineage>
</organism>
<dbReference type="InterPro" id="IPR011008">
    <property type="entry name" value="Dimeric_a/b-barrel"/>
</dbReference>
<feature type="domain" description="YCII-related" evidence="2">
    <location>
        <begin position="1"/>
        <end position="112"/>
    </location>
</feature>
<dbReference type="AlphaFoldDB" id="A0A150WWH9"/>
<evidence type="ECO:0000256" key="1">
    <source>
        <dbReference type="ARBA" id="ARBA00007689"/>
    </source>
</evidence>
<comment type="caution">
    <text evidence="3">The sequence shown here is derived from an EMBL/GenBank/DDBJ whole genome shotgun (WGS) entry which is preliminary data.</text>
</comment>
<gene>
    <name evidence="3" type="ORF">AZI85_01570</name>
</gene>
<dbReference type="SUPFAM" id="SSF54909">
    <property type="entry name" value="Dimeric alpha+beta barrel"/>
    <property type="match status" value="1"/>
</dbReference>
<dbReference type="OrthoDB" id="668782at2"/>
<dbReference type="RefSeq" id="WP_063242426.1">
    <property type="nucleotide sequence ID" value="NZ_CP168967.1"/>
</dbReference>
<proteinExistence type="inferred from homology"/>